<dbReference type="AlphaFoldDB" id="U4T5N1"/>
<evidence type="ECO:0000313" key="2">
    <source>
        <dbReference type="Proteomes" id="UP000016761"/>
    </source>
</evidence>
<evidence type="ECO:0000313" key="1">
    <source>
        <dbReference type="EMBL" id="ERL56215.1"/>
    </source>
</evidence>
<gene>
    <name evidence="1" type="ORF">M917_0893</name>
</gene>
<dbReference type="PATRIC" id="fig|1354303.4.peg.880"/>
<protein>
    <submittedName>
        <fullName evidence="1">Uncharacterized protein</fullName>
    </submittedName>
</protein>
<proteinExistence type="predicted"/>
<sequence length="44" mass="4674">MAIVTVGCDSEWLFIDGSVVKAHQHSTGAASCRDEAIGSSRQRP</sequence>
<keyword evidence="2" id="KW-1185">Reference proteome</keyword>
<organism evidence="1 2">
    <name type="scientific">Psychrobacter aquaticus CMS 56</name>
    <dbReference type="NCBI Taxonomy" id="1354303"/>
    <lineage>
        <taxon>Bacteria</taxon>
        <taxon>Pseudomonadati</taxon>
        <taxon>Pseudomonadota</taxon>
        <taxon>Gammaproteobacteria</taxon>
        <taxon>Moraxellales</taxon>
        <taxon>Moraxellaceae</taxon>
        <taxon>Psychrobacter</taxon>
    </lineage>
</organism>
<comment type="caution">
    <text evidence="1">The sequence shown here is derived from an EMBL/GenBank/DDBJ whole genome shotgun (WGS) entry which is preliminary data.</text>
</comment>
<dbReference type="eggNOG" id="COG3293">
    <property type="taxonomic scope" value="Bacteria"/>
</dbReference>
<dbReference type="Proteomes" id="UP000016761">
    <property type="component" value="Unassembled WGS sequence"/>
</dbReference>
<name>U4T5N1_9GAMM</name>
<dbReference type="EMBL" id="AUSW01000015">
    <property type="protein sequence ID" value="ERL56215.1"/>
    <property type="molecule type" value="Genomic_DNA"/>
</dbReference>
<dbReference type="STRING" id="1354303.M917_0893"/>
<accession>U4T5N1</accession>
<reference evidence="1 2" key="1">
    <citation type="journal article" date="2013" name="Genome Announc.">
        <title>Draft Genome Sequence of Psychrobacter aquaticus Strain CMS 56T, Isolated from a Cyanobacterial Mat Sample Collected from Water Bodies in the McMurdo Dry Valley Region of Antarctica.</title>
        <authorList>
            <person name="Reddy G.S."/>
            <person name="Ara S."/>
            <person name="Singh A."/>
            <person name="Kumar Pinnaka A."/>
            <person name="Shivaji S."/>
        </authorList>
    </citation>
    <scope>NUCLEOTIDE SEQUENCE [LARGE SCALE GENOMIC DNA]</scope>
    <source>
        <strain evidence="1 2">CMS 56</strain>
    </source>
</reference>